<dbReference type="OrthoDB" id="4367258at2759"/>
<keyword evidence="3" id="KW-1185">Reference proteome</keyword>
<proteinExistence type="predicted"/>
<protein>
    <submittedName>
        <fullName evidence="2">Uncharacterized protein</fullName>
    </submittedName>
</protein>
<dbReference type="AlphaFoldDB" id="A0A0F7V981"/>
<evidence type="ECO:0000313" key="2">
    <source>
        <dbReference type="EMBL" id="CEO58468.1"/>
    </source>
</evidence>
<gene>
    <name evidence="2" type="ORF">PMG11_03192</name>
</gene>
<feature type="region of interest" description="Disordered" evidence="1">
    <location>
        <begin position="332"/>
        <end position="365"/>
    </location>
</feature>
<dbReference type="EMBL" id="CDHK01000003">
    <property type="protein sequence ID" value="CEO58468.1"/>
    <property type="molecule type" value="Genomic_DNA"/>
</dbReference>
<reference evidence="3" key="1">
    <citation type="journal article" date="2015" name="Genome Announc.">
        <title>Draft genome sequence of the fungus Penicillium brasilianum MG11.</title>
        <authorList>
            <person name="Horn F."/>
            <person name="Linde J."/>
            <person name="Mattern D.J."/>
            <person name="Walther G."/>
            <person name="Guthke R."/>
            <person name="Brakhage A.A."/>
            <person name="Valiante V."/>
        </authorList>
    </citation>
    <scope>NUCLEOTIDE SEQUENCE [LARGE SCALE GENOMIC DNA]</scope>
    <source>
        <strain evidence="3">MG11</strain>
    </source>
</reference>
<feature type="region of interest" description="Disordered" evidence="1">
    <location>
        <begin position="271"/>
        <end position="314"/>
    </location>
</feature>
<accession>A0A0F7V981</accession>
<sequence length="431" mass="47982">MSDFLNIPTSSQWVTFPTTSGDKISINWEDNLHSYVNTYYVAKCYFGILDPPEGSVANTKLQVPTPIYVKDNTKLTVLGETKIYIAAEFIEEEYADSPSDLGHFHLRDIARSAVGDKKSSWVTMKLNGAFCYGQNGKGSKLRRYIVYHPSVGPGIRRPNIYQHRFTDTEMTTAISNSLEGATEDMPEKYKLLGAALSQIIKVVHKKGKAALGDALWVFLDDDRLSKVYKPNPVPQFPWAEADLRKHLAQIQKLEFGGVGKEARDSRLEHLLAPPGNEAPFVPSLPSVQQEEPPAEKTESPRHVPRKPAAVPEPEGYDLIVMEVLDILSELEQEQEQEQREMATSPRRTFTRGGRRLTSPAQDSQNIQGNRDLVLGNIKNGHQASTSPLDIFKQKEDAEKENLTGANAGTGRPSSKHTKVVLPSEHGHTKNT</sequence>
<feature type="region of interest" description="Disordered" evidence="1">
    <location>
        <begin position="394"/>
        <end position="431"/>
    </location>
</feature>
<name>A0A0F7V981_PENBI</name>
<evidence type="ECO:0000256" key="1">
    <source>
        <dbReference type="SAM" id="MobiDB-lite"/>
    </source>
</evidence>
<evidence type="ECO:0000313" key="3">
    <source>
        <dbReference type="Proteomes" id="UP000042958"/>
    </source>
</evidence>
<organism evidence="2 3">
    <name type="scientific">Penicillium brasilianum</name>
    <dbReference type="NCBI Taxonomy" id="104259"/>
    <lineage>
        <taxon>Eukaryota</taxon>
        <taxon>Fungi</taxon>
        <taxon>Dikarya</taxon>
        <taxon>Ascomycota</taxon>
        <taxon>Pezizomycotina</taxon>
        <taxon>Eurotiomycetes</taxon>
        <taxon>Eurotiomycetidae</taxon>
        <taxon>Eurotiales</taxon>
        <taxon>Aspergillaceae</taxon>
        <taxon>Penicillium</taxon>
    </lineage>
</organism>
<dbReference type="Proteomes" id="UP000042958">
    <property type="component" value="Unassembled WGS sequence"/>
</dbReference>